<keyword evidence="3 6" id="KW-0812">Transmembrane</keyword>
<dbReference type="Gene3D" id="3.40.50.1000">
    <property type="entry name" value="HAD superfamily/HAD-like"/>
    <property type="match status" value="1"/>
</dbReference>
<evidence type="ECO:0000256" key="6">
    <source>
        <dbReference type="RuleBase" id="RU362081"/>
    </source>
</evidence>
<feature type="transmembrane region" description="Helical" evidence="6">
    <location>
        <begin position="23"/>
        <end position="42"/>
    </location>
</feature>
<dbReference type="InterPro" id="IPR008250">
    <property type="entry name" value="ATPase_P-typ_transduc_dom_A_sf"/>
</dbReference>
<keyword evidence="6" id="KW-0547">Nucleotide-binding</keyword>
<name>A0A0G0T5N5_9BACT</name>
<dbReference type="GO" id="GO:0046872">
    <property type="term" value="F:metal ion binding"/>
    <property type="evidence" value="ECO:0007669"/>
    <property type="project" value="UniProtKB-KW"/>
</dbReference>
<keyword evidence="5 6" id="KW-0472">Membrane</keyword>
<feature type="transmembrane region" description="Helical" evidence="6">
    <location>
        <begin position="48"/>
        <end position="67"/>
    </location>
</feature>
<protein>
    <recommendedName>
        <fullName evidence="7">P-type ATPase A domain-containing protein</fullName>
    </recommendedName>
</protein>
<dbReference type="Gene3D" id="3.40.1110.10">
    <property type="entry name" value="Calcium-transporting ATPase, cytoplasmic domain N"/>
    <property type="match status" value="1"/>
</dbReference>
<evidence type="ECO:0000256" key="5">
    <source>
        <dbReference type="ARBA" id="ARBA00023136"/>
    </source>
</evidence>
<evidence type="ECO:0000256" key="2">
    <source>
        <dbReference type="ARBA" id="ARBA00006024"/>
    </source>
</evidence>
<evidence type="ECO:0000313" key="8">
    <source>
        <dbReference type="EMBL" id="KKR33122.1"/>
    </source>
</evidence>
<dbReference type="AlphaFoldDB" id="A0A0G0T5N5"/>
<comment type="subcellular location">
    <subcellularLocation>
        <location evidence="6">Cell membrane</location>
    </subcellularLocation>
    <subcellularLocation>
        <location evidence="1">Membrane</location>
    </subcellularLocation>
</comment>
<keyword evidence="6" id="KW-0479">Metal-binding</keyword>
<organism evidence="8 9">
    <name type="scientific">Candidatus Falkowbacteria bacterium GW2011_GWF2_39_8</name>
    <dbReference type="NCBI Taxonomy" id="1618642"/>
    <lineage>
        <taxon>Bacteria</taxon>
        <taxon>Candidatus Falkowiibacteriota</taxon>
    </lineage>
</organism>
<dbReference type="NCBIfam" id="TIGR01494">
    <property type="entry name" value="ATPase_P-type"/>
    <property type="match status" value="2"/>
</dbReference>
<dbReference type="Pfam" id="PF00702">
    <property type="entry name" value="Hydrolase"/>
    <property type="match status" value="1"/>
</dbReference>
<dbReference type="InterPro" id="IPR023298">
    <property type="entry name" value="ATPase_P-typ_TM_dom_sf"/>
</dbReference>
<dbReference type="Gene3D" id="2.70.150.10">
    <property type="entry name" value="Calcium-transporting ATPase, cytoplasmic transduction domain A"/>
    <property type="match status" value="1"/>
</dbReference>
<dbReference type="InterPro" id="IPR023214">
    <property type="entry name" value="HAD_sf"/>
</dbReference>
<sequence length="647" mass="69817">MDSCNNCCSKGQEKEEKPQGNKIRWLVGALLLIIPLEILSFFSIDLGLWIQLPLFIGIILVFGRSIFASGFKSLLKLNFSDINLLMMIAIVGAVILQKFEEAAVIVVLFGLGEALEEYGLKRSRQAMEKLIDNFPKNVELKNGQKKDIDKVKKGDVIIIRPGDRIGLDGEVVLGDSLVDESTITGEPLPKSKIVGNAVYAGSINNGGYLEIKVIKEAKDSTLNKIVQLTGESLKLKANSQKFIEKFARYYTPSVAIGAVLLFSIPVLFFGGAVQFWLVQALTILLIACPCALVISTPISVFSAIGNAGQRGILIKGGRVVEDIAQIKQIGFDKTRTLTKGIPEVVDIIPFNGFSKEEVMSCAAGLANYSEHPLSKSIALEARAIGSKIHGFKNFKSIQGEGIIGDCLVCTDVKHCLGKIDMIADQVEGVELTAFMIKEKERLEKEGKTVVFLGDEKQVKGLISLSDEIKAESKQVIDDLTVLNIKSFMVTGDNDGAANYVAEHLGISEVYAGQLPEDKASLISNKSKSNIKVAMVGDGVNDAPSLAGANVGIAMGSLGSDIAIESADVALMNDDLRLIPFLVSLSRKTVSKIKFNTYFALGTKFIFLALAVVGMSNLSLAIFADVGVTLIVVLNGLSLYRFKQLDLA</sequence>
<evidence type="ECO:0000256" key="3">
    <source>
        <dbReference type="ARBA" id="ARBA00022692"/>
    </source>
</evidence>
<dbReference type="EMBL" id="LBXO01000014">
    <property type="protein sequence ID" value="KKR33122.1"/>
    <property type="molecule type" value="Genomic_DNA"/>
</dbReference>
<feature type="transmembrane region" description="Helical" evidence="6">
    <location>
        <begin position="619"/>
        <end position="639"/>
    </location>
</feature>
<comment type="similarity">
    <text evidence="2 6">Belongs to the cation transport ATPase (P-type) (TC 3.A.3) family. Type IB subfamily.</text>
</comment>
<dbReference type="InterPro" id="IPR059000">
    <property type="entry name" value="ATPase_P-type_domA"/>
</dbReference>
<dbReference type="PANTHER" id="PTHR48085">
    <property type="entry name" value="CADMIUM/ZINC-TRANSPORTING ATPASE HMA2-RELATED"/>
    <property type="match status" value="1"/>
</dbReference>
<dbReference type="GO" id="GO:0005886">
    <property type="term" value="C:plasma membrane"/>
    <property type="evidence" value="ECO:0007669"/>
    <property type="project" value="UniProtKB-SubCell"/>
</dbReference>
<dbReference type="GO" id="GO:0005524">
    <property type="term" value="F:ATP binding"/>
    <property type="evidence" value="ECO:0007669"/>
    <property type="project" value="UniProtKB-UniRule"/>
</dbReference>
<dbReference type="PANTHER" id="PTHR48085:SF5">
    <property type="entry name" value="CADMIUM_ZINC-TRANSPORTING ATPASE HMA4-RELATED"/>
    <property type="match status" value="1"/>
</dbReference>
<dbReference type="PRINTS" id="PR00119">
    <property type="entry name" value="CATATPASE"/>
</dbReference>
<proteinExistence type="inferred from homology"/>
<dbReference type="GO" id="GO:0016887">
    <property type="term" value="F:ATP hydrolysis activity"/>
    <property type="evidence" value="ECO:0007669"/>
    <property type="project" value="InterPro"/>
</dbReference>
<accession>A0A0G0T5N5</accession>
<dbReference type="PRINTS" id="PR00941">
    <property type="entry name" value="CDATPASE"/>
</dbReference>
<dbReference type="InterPro" id="IPR027256">
    <property type="entry name" value="P-typ_ATPase_IB"/>
</dbReference>
<keyword evidence="6" id="KW-1003">Cell membrane</keyword>
<dbReference type="SUPFAM" id="SSF81653">
    <property type="entry name" value="Calcium ATPase, transduction domain A"/>
    <property type="match status" value="1"/>
</dbReference>
<dbReference type="Pfam" id="PF00122">
    <property type="entry name" value="E1-E2_ATPase"/>
    <property type="match status" value="1"/>
</dbReference>
<comment type="caution">
    <text evidence="8">The sequence shown here is derived from an EMBL/GenBank/DDBJ whole genome shotgun (WGS) entry which is preliminary data.</text>
</comment>
<evidence type="ECO:0000256" key="4">
    <source>
        <dbReference type="ARBA" id="ARBA00022989"/>
    </source>
</evidence>
<evidence type="ECO:0000313" key="9">
    <source>
        <dbReference type="Proteomes" id="UP000034137"/>
    </source>
</evidence>
<gene>
    <name evidence="8" type="ORF">UT64_C0014G0005</name>
</gene>
<feature type="domain" description="P-type ATPase A" evidence="7">
    <location>
        <begin position="142"/>
        <end position="229"/>
    </location>
</feature>
<dbReference type="PATRIC" id="fig|1618642.3.peg.357"/>
<feature type="transmembrane region" description="Helical" evidence="6">
    <location>
        <begin position="79"/>
        <end position="96"/>
    </location>
</feature>
<keyword evidence="4 6" id="KW-1133">Transmembrane helix</keyword>
<evidence type="ECO:0000259" key="7">
    <source>
        <dbReference type="Pfam" id="PF00122"/>
    </source>
</evidence>
<dbReference type="InterPro" id="IPR023299">
    <property type="entry name" value="ATPase_P-typ_cyto_dom_N"/>
</dbReference>
<dbReference type="GO" id="GO:0019829">
    <property type="term" value="F:ATPase-coupled monoatomic cation transmembrane transporter activity"/>
    <property type="evidence" value="ECO:0007669"/>
    <property type="project" value="InterPro"/>
</dbReference>
<dbReference type="Proteomes" id="UP000034137">
    <property type="component" value="Unassembled WGS sequence"/>
</dbReference>
<dbReference type="InterPro" id="IPR051014">
    <property type="entry name" value="Cation_Transport_ATPase_IB"/>
</dbReference>
<feature type="transmembrane region" description="Helical" evidence="6">
    <location>
        <begin position="102"/>
        <end position="120"/>
    </location>
</feature>
<dbReference type="NCBIfam" id="TIGR01525">
    <property type="entry name" value="ATPase-IB_hvy"/>
    <property type="match status" value="1"/>
</dbReference>
<dbReference type="InterPro" id="IPR036412">
    <property type="entry name" value="HAD-like_sf"/>
</dbReference>
<dbReference type="SUPFAM" id="SSF81665">
    <property type="entry name" value="Calcium ATPase, transmembrane domain M"/>
    <property type="match status" value="1"/>
</dbReference>
<reference evidence="8 9" key="1">
    <citation type="journal article" date="2015" name="Nature">
        <title>rRNA introns, odd ribosomes, and small enigmatic genomes across a large radiation of phyla.</title>
        <authorList>
            <person name="Brown C.T."/>
            <person name="Hug L.A."/>
            <person name="Thomas B.C."/>
            <person name="Sharon I."/>
            <person name="Castelle C.J."/>
            <person name="Singh A."/>
            <person name="Wilkins M.J."/>
            <person name="Williams K.H."/>
            <person name="Banfield J.F."/>
        </authorList>
    </citation>
    <scope>NUCLEOTIDE SEQUENCE [LARGE SCALE GENOMIC DNA]</scope>
</reference>
<feature type="transmembrane region" description="Helical" evidence="6">
    <location>
        <begin position="594"/>
        <end position="613"/>
    </location>
</feature>
<feature type="transmembrane region" description="Helical" evidence="6">
    <location>
        <begin position="254"/>
        <end position="277"/>
    </location>
</feature>
<feature type="transmembrane region" description="Helical" evidence="6">
    <location>
        <begin position="283"/>
        <end position="305"/>
    </location>
</feature>
<keyword evidence="6" id="KW-0067">ATP-binding</keyword>
<dbReference type="InterPro" id="IPR001757">
    <property type="entry name" value="P_typ_ATPase"/>
</dbReference>
<dbReference type="SUPFAM" id="SSF56784">
    <property type="entry name" value="HAD-like"/>
    <property type="match status" value="1"/>
</dbReference>
<evidence type="ECO:0000256" key="1">
    <source>
        <dbReference type="ARBA" id="ARBA00004370"/>
    </source>
</evidence>